<evidence type="ECO:0008006" key="3">
    <source>
        <dbReference type="Google" id="ProtNLM"/>
    </source>
</evidence>
<dbReference type="RefSeq" id="WP_147744597.1">
    <property type="nucleotide sequence ID" value="NZ_VRUR01000002.1"/>
</dbReference>
<proteinExistence type="predicted"/>
<evidence type="ECO:0000313" key="1">
    <source>
        <dbReference type="EMBL" id="TXN35825.1"/>
    </source>
</evidence>
<name>A0A5C8V4B3_9FLAO</name>
<dbReference type="AlphaFoldDB" id="A0A5C8V4B3"/>
<gene>
    <name evidence="1" type="ORF">FVB32_14740</name>
</gene>
<comment type="caution">
    <text evidence="1">The sequence shown here is derived from an EMBL/GenBank/DDBJ whole genome shotgun (WGS) entry which is preliminary data.</text>
</comment>
<keyword evidence="2" id="KW-1185">Reference proteome</keyword>
<dbReference type="Proteomes" id="UP000321456">
    <property type="component" value="Unassembled WGS sequence"/>
</dbReference>
<organism evidence="1 2">
    <name type="scientific">Flagellimonas hymeniacidonis</name>
    <dbReference type="NCBI Taxonomy" id="2603628"/>
    <lineage>
        <taxon>Bacteria</taxon>
        <taxon>Pseudomonadati</taxon>
        <taxon>Bacteroidota</taxon>
        <taxon>Flavobacteriia</taxon>
        <taxon>Flavobacteriales</taxon>
        <taxon>Flavobacteriaceae</taxon>
        <taxon>Flagellimonas</taxon>
    </lineage>
</organism>
<reference evidence="1 2" key="1">
    <citation type="submission" date="2019-08" db="EMBL/GenBank/DDBJ databases">
        <title>Professor.</title>
        <authorList>
            <person name="Park J.S."/>
        </authorList>
    </citation>
    <scope>NUCLEOTIDE SEQUENCE [LARGE SCALE GENOMIC DNA]</scope>
    <source>
        <strain evidence="1 2">176CP5-101</strain>
    </source>
</reference>
<accession>A0A5C8V4B3</accession>
<evidence type="ECO:0000313" key="2">
    <source>
        <dbReference type="Proteomes" id="UP000321456"/>
    </source>
</evidence>
<protein>
    <recommendedName>
        <fullName evidence="3">DUF2946 domain-containing protein</fullName>
    </recommendedName>
</protein>
<sequence>MKTKNRHIWCSSILTGLLLLQLGYTIVHVLTSHVFHTVNEIDYGNETISETEYNCSLCAKLNTKPGVLPLVFKALFTTTIFSSVFTFKDTNISTVSFNFKYLRGPPFKY</sequence>
<dbReference type="EMBL" id="VRUR01000002">
    <property type="protein sequence ID" value="TXN35825.1"/>
    <property type="molecule type" value="Genomic_DNA"/>
</dbReference>